<reference evidence="4" key="1">
    <citation type="journal article" date="2019" name="Int. J. Syst. Evol. Microbiol.">
        <title>The Global Catalogue of Microorganisms (GCM) 10K type strain sequencing project: providing services to taxonomists for standard genome sequencing and annotation.</title>
        <authorList>
            <consortium name="The Broad Institute Genomics Platform"/>
            <consortium name="The Broad Institute Genome Sequencing Center for Infectious Disease"/>
            <person name="Wu L."/>
            <person name="Ma J."/>
        </authorList>
    </citation>
    <scope>NUCLEOTIDE SEQUENCE [LARGE SCALE GENOMIC DNA]</scope>
    <source>
        <strain evidence="4">JCM 17809</strain>
    </source>
</reference>
<keyword evidence="4" id="KW-1185">Reference proteome</keyword>
<comment type="caution">
    <text evidence="3">The sequence shown here is derived from an EMBL/GenBank/DDBJ whole genome shotgun (WGS) entry which is preliminary data.</text>
</comment>
<dbReference type="PRINTS" id="PR00081">
    <property type="entry name" value="GDHRDH"/>
</dbReference>
<protein>
    <submittedName>
        <fullName evidence="3">3-oxoacyl-ACP reductase</fullName>
    </submittedName>
</protein>
<evidence type="ECO:0000259" key="2">
    <source>
        <dbReference type="SMART" id="SM00822"/>
    </source>
</evidence>
<dbReference type="InterPro" id="IPR020904">
    <property type="entry name" value="Sc_DH/Rdtase_CS"/>
</dbReference>
<proteinExistence type="inferred from homology"/>
<evidence type="ECO:0000313" key="4">
    <source>
        <dbReference type="Proteomes" id="UP001500945"/>
    </source>
</evidence>
<dbReference type="Gene3D" id="3.40.50.720">
    <property type="entry name" value="NAD(P)-binding Rossmann-like Domain"/>
    <property type="match status" value="2"/>
</dbReference>
<dbReference type="SUPFAM" id="SSF51735">
    <property type="entry name" value="NAD(P)-binding Rossmann-fold domains"/>
    <property type="match status" value="1"/>
</dbReference>
<dbReference type="InterPro" id="IPR002347">
    <property type="entry name" value="SDR_fam"/>
</dbReference>
<accession>A0ABP8KL84</accession>
<dbReference type="EMBL" id="BAABGM010000018">
    <property type="protein sequence ID" value="GAA4409937.1"/>
    <property type="molecule type" value="Genomic_DNA"/>
</dbReference>
<dbReference type="PRINTS" id="PR00080">
    <property type="entry name" value="SDRFAMILY"/>
</dbReference>
<sequence>MAHRDGYTAFVSSGVGKKVATTLGLPQPVPLRRHVPGRPLVDGPVLVGGHGATPALAALRDGLTSAGATLVDELPEQGRLGGVVVDLSAAATPADLEALRATLSPALRRLGRCARVVVVGREPARASTPAQRATQRALEGATRSVAKELRSGATANLVLLAPGSEVAALGTVEFLLSARSAYVDAQVLHVGEGEAGTPADPDEPLAGKVAVVTGAARGIGAEIARALGRDGATVVCVDVPPAGAALAVVANEIGGTALQADVTRPEAGARVLEHARTRHGGLDVVVHNAGITRDKLLVNTDADRWRSVLDVNLGSILRMNEAFLGKDGLRDGGHVVLVSSIAGIAGNRGQTNYAASKAGVIGLVDAYAADRGLRRRGITVNAVAPGFIETEMTARVPFATRELGRRLNSLAQGGLPVDVAETIAYFASDAQATVTGNVVRVCGQSVLGA</sequence>
<dbReference type="InterPro" id="IPR057326">
    <property type="entry name" value="KR_dom"/>
</dbReference>
<comment type="similarity">
    <text evidence="1">Belongs to the short-chain dehydrogenases/reductases (SDR) family.</text>
</comment>
<dbReference type="RefSeq" id="WP_345207273.1">
    <property type="nucleotide sequence ID" value="NZ_BAABGM010000018.1"/>
</dbReference>
<dbReference type="Pfam" id="PF13561">
    <property type="entry name" value="adh_short_C2"/>
    <property type="match status" value="1"/>
</dbReference>
<dbReference type="InterPro" id="IPR036291">
    <property type="entry name" value="NAD(P)-bd_dom_sf"/>
</dbReference>
<feature type="domain" description="Ketoreductase" evidence="2">
    <location>
        <begin position="208"/>
        <end position="386"/>
    </location>
</feature>
<dbReference type="Proteomes" id="UP001500945">
    <property type="component" value="Unassembled WGS sequence"/>
</dbReference>
<gene>
    <name evidence="3" type="ORF">GCM10023168_29100</name>
</gene>
<dbReference type="PROSITE" id="PS00061">
    <property type="entry name" value="ADH_SHORT"/>
    <property type="match status" value="1"/>
</dbReference>
<dbReference type="PANTHER" id="PTHR42760">
    <property type="entry name" value="SHORT-CHAIN DEHYDROGENASES/REDUCTASES FAMILY MEMBER"/>
    <property type="match status" value="1"/>
</dbReference>
<dbReference type="PANTHER" id="PTHR42760:SF78">
    <property type="entry name" value="3-OXOACYL-[ACYL-CARRIER-PROTEIN] REDUCTASE [NADH]"/>
    <property type="match status" value="1"/>
</dbReference>
<name>A0ABP8KL84_9MICO</name>
<evidence type="ECO:0000256" key="1">
    <source>
        <dbReference type="ARBA" id="ARBA00006484"/>
    </source>
</evidence>
<dbReference type="NCBIfam" id="NF006110">
    <property type="entry name" value="PRK08261.1"/>
    <property type="match status" value="1"/>
</dbReference>
<dbReference type="SMART" id="SM00822">
    <property type="entry name" value="PKS_KR"/>
    <property type="match status" value="1"/>
</dbReference>
<organism evidence="3 4">
    <name type="scientific">Fodinibacter luteus</name>
    <dbReference type="NCBI Taxonomy" id="552064"/>
    <lineage>
        <taxon>Bacteria</taxon>
        <taxon>Bacillati</taxon>
        <taxon>Actinomycetota</taxon>
        <taxon>Actinomycetes</taxon>
        <taxon>Micrococcales</taxon>
        <taxon>Intrasporangiaceae</taxon>
        <taxon>Fodinibacter (ex Wang et al. 2009)</taxon>
    </lineage>
</organism>
<evidence type="ECO:0000313" key="3">
    <source>
        <dbReference type="EMBL" id="GAA4409937.1"/>
    </source>
</evidence>